<feature type="signal peptide" evidence="1">
    <location>
        <begin position="1"/>
        <end position="24"/>
    </location>
</feature>
<dbReference type="HOGENOM" id="CLU_032957_9_1_1"/>
<dbReference type="RefSeq" id="XP_007369560.1">
    <property type="nucleotide sequence ID" value="XM_007369498.1"/>
</dbReference>
<dbReference type="OMA" id="YAGTASC"/>
<proteinExistence type="predicted"/>
<gene>
    <name evidence="3" type="ORF">DICSQDRAFT_173682</name>
</gene>
<evidence type="ECO:0000256" key="1">
    <source>
        <dbReference type="SAM" id="SignalP"/>
    </source>
</evidence>
<reference evidence="3 4" key="1">
    <citation type="journal article" date="2012" name="Science">
        <title>The Paleozoic origin of enzymatic lignin decomposition reconstructed from 31 fungal genomes.</title>
        <authorList>
            <person name="Floudas D."/>
            <person name="Binder M."/>
            <person name="Riley R."/>
            <person name="Barry K."/>
            <person name="Blanchette R.A."/>
            <person name="Henrissat B."/>
            <person name="Martinez A.T."/>
            <person name="Otillar R."/>
            <person name="Spatafora J.W."/>
            <person name="Yadav J.S."/>
            <person name="Aerts A."/>
            <person name="Benoit I."/>
            <person name="Boyd A."/>
            <person name="Carlson A."/>
            <person name="Copeland A."/>
            <person name="Coutinho P.M."/>
            <person name="de Vries R.P."/>
            <person name="Ferreira P."/>
            <person name="Findley K."/>
            <person name="Foster B."/>
            <person name="Gaskell J."/>
            <person name="Glotzer D."/>
            <person name="Gorecki P."/>
            <person name="Heitman J."/>
            <person name="Hesse C."/>
            <person name="Hori C."/>
            <person name="Igarashi K."/>
            <person name="Jurgens J.A."/>
            <person name="Kallen N."/>
            <person name="Kersten P."/>
            <person name="Kohler A."/>
            <person name="Kuees U."/>
            <person name="Kumar T.K.A."/>
            <person name="Kuo A."/>
            <person name="LaButti K."/>
            <person name="Larrondo L.F."/>
            <person name="Lindquist E."/>
            <person name="Ling A."/>
            <person name="Lombard V."/>
            <person name="Lucas S."/>
            <person name="Lundell T."/>
            <person name="Martin R."/>
            <person name="McLaughlin D.J."/>
            <person name="Morgenstern I."/>
            <person name="Morin E."/>
            <person name="Murat C."/>
            <person name="Nagy L.G."/>
            <person name="Nolan M."/>
            <person name="Ohm R.A."/>
            <person name="Patyshakuliyeva A."/>
            <person name="Rokas A."/>
            <person name="Ruiz-Duenas F.J."/>
            <person name="Sabat G."/>
            <person name="Salamov A."/>
            <person name="Samejima M."/>
            <person name="Schmutz J."/>
            <person name="Slot J.C."/>
            <person name="St John F."/>
            <person name="Stenlid J."/>
            <person name="Sun H."/>
            <person name="Sun S."/>
            <person name="Syed K."/>
            <person name="Tsang A."/>
            <person name="Wiebenga A."/>
            <person name="Young D."/>
            <person name="Pisabarro A."/>
            <person name="Eastwood D.C."/>
            <person name="Martin F."/>
            <person name="Cullen D."/>
            <person name="Grigoriev I.V."/>
            <person name="Hibbett D.S."/>
        </authorList>
    </citation>
    <scope>NUCLEOTIDE SEQUENCE [LARGE SCALE GENOMIC DNA]</scope>
    <source>
        <strain evidence="3 4">LYAD-421 SS1</strain>
    </source>
</reference>
<evidence type="ECO:0000313" key="3">
    <source>
        <dbReference type="EMBL" id="EJF57710.1"/>
    </source>
</evidence>
<name>R7SPR7_DICSQ</name>
<dbReference type="SUPFAM" id="SSF53474">
    <property type="entry name" value="alpha/beta-Hydrolases"/>
    <property type="match status" value="1"/>
</dbReference>
<dbReference type="KEGG" id="dsq:DICSQDRAFT_173682"/>
<evidence type="ECO:0000313" key="4">
    <source>
        <dbReference type="Proteomes" id="UP000053319"/>
    </source>
</evidence>
<protein>
    <recommendedName>
        <fullName evidence="2">Fungal lipase-type domain-containing protein</fullName>
    </recommendedName>
</protein>
<dbReference type="GO" id="GO:0006629">
    <property type="term" value="P:lipid metabolic process"/>
    <property type="evidence" value="ECO:0007669"/>
    <property type="project" value="InterPro"/>
</dbReference>
<dbReference type="Pfam" id="PF01764">
    <property type="entry name" value="Lipase_3"/>
    <property type="match status" value="1"/>
</dbReference>
<evidence type="ECO:0000259" key="2">
    <source>
        <dbReference type="Pfam" id="PF01764"/>
    </source>
</evidence>
<sequence>MALSLKASLSTAIVGGLLCARAAAVPTTVKRQAAITALSTAQIAAFSPYTHYAGTASCSPESTLAWDCGATCEANPSFEPVASGGDGAITQFWFVGFDPTLEEVIVGHQGTDVSKILPILEDLDIVLEKLDPTLFPGASESIEVHSGFAGSQDRWLSPKFLCRLGAAIGLLDSVFLPLHLPSTVATRFVGYGLPRVGNEAFANYVDAQYQKVSVTHMNNREDIIPILPGAHSDTTTRPARFTSKTLASGWHAPDNTDDRCIVGDVPNIFLGNLTDHGGPYGGIEMGC</sequence>
<keyword evidence="1" id="KW-0732">Signal</keyword>
<feature type="domain" description="Fungal lipase-type" evidence="2">
    <location>
        <begin position="164"/>
        <end position="230"/>
    </location>
</feature>
<dbReference type="EMBL" id="JH719446">
    <property type="protein sequence ID" value="EJF57710.1"/>
    <property type="molecule type" value="Genomic_DNA"/>
</dbReference>
<dbReference type="InterPro" id="IPR002921">
    <property type="entry name" value="Fungal_lipase-type"/>
</dbReference>
<dbReference type="AlphaFoldDB" id="R7SPR7"/>
<feature type="chain" id="PRO_5004444317" description="Fungal lipase-type domain-containing protein" evidence="1">
    <location>
        <begin position="25"/>
        <end position="287"/>
    </location>
</feature>
<dbReference type="Gene3D" id="3.40.50.1820">
    <property type="entry name" value="alpha/beta hydrolase"/>
    <property type="match status" value="2"/>
</dbReference>
<dbReference type="GeneID" id="18839810"/>
<organism evidence="3 4">
    <name type="scientific">Dichomitus squalens (strain LYAD-421)</name>
    <name type="common">Western red white-rot fungus</name>
    <dbReference type="NCBI Taxonomy" id="732165"/>
    <lineage>
        <taxon>Eukaryota</taxon>
        <taxon>Fungi</taxon>
        <taxon>Dikarya</taxon>
        <taxon>Basidiomycota</taxon>
        <taxon>Agaricomycotina</taxon>
        <taxon>Agaricomycetes</taxon>
        <taxon>Polyporales</taxon>
        <taxon>Polyporaceae</taxon>
        <taxon>Dichomitus</taxon>
    </lineage>
</organism>
<accession>R7SPR7</accession>
<dbReference type="Proteomes" id="UP000053319">
    <property type="component" value="Unassembled WGS sequence"/>
</dbReference>
<dbReference type="InterPro" id="IPR029058">
    <property type="entry name" value="AB_hydrolase_fold"/>
</dbReference>